<organism evidence="6 7">
    <name type="scientific">Oidiodendron maius (strain Zn)</name>
    <dbReference type="NCBI Taxonomy" id="913774"/>
    <lineage>
        <taxon>Eukaryota</taxon>
        <taxon>Fungi</taxon>
        <taxon>Dikarya</taxon>
        <taxon>Ascomycota</taxon>
        <taxon>Pezizomycotina</taxon>
        <taxon>Leotiomycetes</taxon>
        <taxon>Leotiomycetes incertae sedis</taxon>
        <taxon>Myxotrichaceae</taxon>
        <taxon>Oidiodendron</taxon>
    </lineage>
</organism>
<feature type="domain" description="SHSP" evidence="5">
    <location>
        <begin position="34"/>
        <end position="180"/>
    </location>
</feature>
<evidence type="ECO:0000313" key="7">
    <source>
        <dbReference type="Proteomes" id="UP000054321"/>
    </source>
</evidence>
<feature type="region of interest" description="Disordered" evidence="4">
    <location>
        <begin position="79"/>
        <end position="127"/>
    </location>
</feature>
<keyword evidence="1" id="KW-0346">Stress response</keyword>
<dbReference type="PROSITE" id="PS01031">
    <property type="entry name" value="SHSP"/>
    <property type="match status" value="1"/>
</dbReference>
<gene>
    <name evidence="6" type="ORF">OIDMADRAFT_20455</name>
</gene>
<proteinExistence type="inferred from homology"/>
<evidence type="ECO:0000256" key="1">
    <source>
        <dbReference type="ARBA" id="ARBA00023016"/>
    </source>
</evidence>
<reference evidence="6 7" key="1">
    <citation type="submission" date="2014-04" db="EMBL/GenBank/DDBJ databases">
        <authorList>
            <consortium name="DOE Joint Genome Institute"/>
            <person name="Kuo A."/>
            <person name="Martino E."/>
            <person name="Perotto S."/>
            <person name="Kohler A."/>
            <person name="Nagy L.G."/>
            <person name="Floudas D."/>
            <person name="Copeland A."/>
            <person name="Barry K.W."/>
            <person name="Cichocki N."/>
            <person name="Veneault-Fourrey C."/>
            <person name="LaButti K."/>
            <person name="Lindquist E.A."/>
            <person name="Lipzen A."/>
            <person name="Lundell T."/>
            <person name="Morin E."/>
            <person name="Murat C."/>
            <person name="Sun H."/>
            <person name="Tunlid A."/>
            <person name="Henrissat B."/>
            <person name="Grigoriev I.V."/>
            <person name="Hibbett D.S."/>
            <person name="Martin F."/>
            <person name="Nordberg H.P."/>
            <person name="Cantor M.N."/>
            <person name="Hua S.X."/>
        </authorList>
    </citation>
    <scope>NUCLEOTIDE SEQUENCE [LARGE SCALE GENOMIC DNA]</scope>
    <source>
        <strain evidence="6 7">Zn</strain>
    </source>
</reference>
<dbReference type="InterPro" id="IPR002068">
    <property type="entry name" value="A-crystallin/Hsp20_dom"/>
</dbReference>
<dbReference type="STRING" id="913774.A0A0C3CE55"/>
<evidence type="ECO:0000256" key="3">
    <source>
        <dbReference type="RuleBase" id="RU003616"/>
    </source>
</evidence>
<feature type="compositionally biased region" description="Basic and acidic residues" evidence="4">
    <location>
        <begin position="116"/>
        <end position="127"/>
    </location>
</feature>
<feature type="compositionally biased region" description="Polar residues" evidence="4">
    <location>
        <begin position="106"/>
        <end position="115"/>
    </location>
</feature>
<dbReference type="EMBL" id="KN832882">
    <property type="protein sequence ID" value="KIM97178.1"/>
    <property type="molecule type" value="Genomic_DNA"/>
</dbReference>
<dbReference type="InterPro" id="IPR031107">
    <property type="entry name" value="Small_HSP"/>
</dbReference>
<dbReference type="HOGENOM" id="CLU_046737_1_1_1"/>
<dbReference type="OrthoDB" id="1431247at2759"/>
<dbReference type="InParanoid" id="A0A0C3CE55"/>
<dbReference type="Pfam" id="PF00011">
    <property type="entry name" value="HSP20"/>
    <property type="match status" value="1"/>
</dbReference>
<reference evidence="7" key="2">
    <citation type="submission" date="2015-01" db="EMBL/GenBank/DDBJ databases">
        <title>Evolutionary Origins and Diversification of the Mycorrhizal Mutualists.</title>
        <authorList>
            <consortium name="DOE Joint Genome Institute"/>
            <consortium name="Mycorrhizal Genomics Consortium"/>
            <person name="Kohler A."/>
            <person name="Kuo A."/>
            <person name="Nagy L.G."/>
            <person name="Floudas D."/>
            <person name="Copeland A."/>
            <person name="Barry K.W."/>
            <person name="Cichocki N."/>
            <person name="Veneault-Fourrey C."/>
            <person name="LaButti K."/>
            <person name="Lindquist E.A."/>
            <person name="Lipzen A."/>
            <person name="Lundell T."/>
            <person name="Morin E."/>
            <person name="Murat C."/>
            <person name="Riley R."/>
            <person name="Ohm R."/>
            <person name="Sun H."/>
            <person name="Tunlid A."/>
            <person name="Henrissat B."/>
            <person name="Grigoriev I.V."/>
            <person name="Hibbett D.S."/>
            <person name="Martin F."/>
        </authorList>
    </citation>
    <scope>NUCLEOTIDE SEQUENCE [LARGE SCALE GENOMIC DNA]</scope>
    <source>
        <strain evidence="7">Zn</strain>
    </source>
</reference>
<comment type="similarity">
    <text evidence="2 3">Belongs to the small heat shock protein (HSP20) family.</text>
</comment>
<protein>
    <recommendedName>
        <fullName evidence="5">SHSP domain-containing protein</fullName>
    </recommendedName>
</protein>
<evidence type="ECO:0000259" key="5">
    <source>
        <dbReference type="PROSITE" id="PS01031"/>
    </source>
</evidence>
<dbReference type="PANTHER" id="PTHR11527">
    <property type="entry name" value="HEAT-SHOCK PROTEIN 20 FAMILY MEMBER"/>
    <property type="match status" value="1"/>
</dbReference>
<sequence length="180" mass="20213">MSLLPRSYYTSSSFTPLFRLLDDFDSYNRQFDNGAYGKLNPKFDIKELRDSYHLSGELPGVERNNIEMEFTDPQTLTIRGHSEQEYTSDAPAEGVEKPSAARKGATTENASTSVSRQEKGQEVSEKSWVSERTYGEFSRTFSFPTPVDQDHVQASLKNGVLNVTIPKTSNAEGRKKITIS</sequence>
<evidence type="ECO:0000256" key="4">
    <source>
        <dbReference type="SAM" id="MobiDB-lite"/>
    </source>
</evidence>
<dbReference type="SUPFAM" id="SSF49764">
    <property type="entry name" value="HSP20-like chaperones"/>
    <property type="match status" value="1"/>
</dbReference>
<dbReference type="InterPro" id="IPR008978">
    <property type="entry name" value="HSP20-like_chaperone"/>
</dbReference>
<dbReference type="AlphaFoldDB" id="A0A0C3CE55"/>
<dbReference type="Proteomes" id="UP000054321">
    <property type="component" value="Unassembled WGS sequence"/>
</dbReference>
<accession>A0A0C3CE55</accession>
<evidence type="ECO:0000313" key="6">
    <source>
        <dbReference type="EMBL" id="KIM97178.1"/>
    </source>
</evidence>
<dbReference type="CDD" id="cd06464">
    <property type="entry name" value="ACD_sHsps-like"/>
    <property type="match status" value="1"/>
</dbReference>
<name>A0A0C3CE55_OIDMZ</name>
<evidence type="ECO:0000256" key="2">
    <source>
        <dbReference type="PROSITE-ProRule" id="PRU00285"/>
    </source>
</evidence>
<dbReference type="Gene3D" id="2.60.40.790">
    <property type="match status" value="1"/>
</dbReference>
<keyword evidence="7" id="KW-1185">Reference proteome</keyword>